<evidence type="ECO:0000256" key="4">
    <source>
        <dbReference type="ARBA" id="ARBA00023163"/>
    </source>
</evidence>
<feature type="compositionally biased region" description="Basic and acidic residues" evidence="9">
    <location>
        <begin position="32"/>
        <end position="43"/>
    </location>
</feature>
<keyword evidence="4" id="KW-0804">Transcription</keyword>
<evidence type="ECO:0000313" key="12">
    <source>
        <dbReference type="Proteomes" id="UP000224567"/>
    </source>
</evidence>
<comment type="subcellular location">
    <subcellularLocation>
        <location evidence="1">Nucleus</location>
    </subcellularLocation>
</comment>
<dbReference type="InterPro" id="IPR050568">
    <property type="entry name" value="Transcr_DNA_Rep_Reg"/>
</dbReference>
<evidence type="ECO:0000256" key="2">
    <source>
        <dbReference type="ARBA" id="ARBA00023015"/>
    </source>
</evidence>
<evidence type="ECO:0000256" key="1">
    <source>
        <dbReference type="ARBA" id="ARBA00004123"/>
    </source>
</evidence>
<evidence type="ECO:0000313" key="11">
    <source>
        <dbReference type="EMBL" id="PHT56647.1"/>
    </source>
</evidence>
<comment type="function">
    <text evidence="8">Stimulates the transcription of various genes by recognizing and binding to a CCAAT motif in promoters.</text>
</comment>
<keyword evidence="2" id="KW-0805">Transcription regulation</keyword>
<comment type="similarity">
    <text evidence="7">Belongs to the NFYC/HAP5 subunit family.</text>
</comment>
<evidence type="ECO:0000259" key="10">
    <source>
        <dbReference type="Pfam" id="PF00125"/>
    </source>
</evidence>
<evidence type="ECO:0000256" key="6">
    <source>
        <dbReference type="ARBA" id="ARBA00025911"/>
    </source>
</evidence>
<dbReference type="GO" id="GO:0046982">
    <property type="term" value="F:protein heterodimerization activity"/>
    <property type="evidence" value="ECO:0007669"/>
    <property type="project" value="InterPro"/>
</dbReference>
<protein>
    <submittedName>
        <fullName evidence="11">Nuclear transcription factor Y subunit C-2</fullName>
    </submittedName>
</protein>
<dbReference type="InterPro" id="IPR009072">
    <property type="entry name" value="Histone-fold"/>
</dbReference>
<feature type="region of interest" description="Disordered" evidence="9">
    <location>
        <begin position="1"/>
        <end position="43"/>
    </location>
</feature>
<evidence type="ECO:0000256" key="7">
    <source>
        <dbReference type="ARBA" id="ARBA00038129"/>
    </source>
</evidence>
<dbReference type="GO" id="GO:0005634">
    <property type="term" value="C:nucleus"/>
    <property type="evidence" value="ECO:0007669"/>
    <property type="project" value="UniProtKB-SubCell"/>
</dbReference>
<dbReference type="STRING" id="33114.A0A2G2XGQ3"/>
<dbReference type="PANTHER" id="PTHR10252">
    <property type="entry name" value="HISTONE-LIKE TRANSCRIPTION FACTOR CCAAT-RELATED"/>
    <property type="match status" value="1"/>
</dbReference>
<feature type="domain" description="Core Histone H2A/H2B/H3" evidence="10">
    <location>
        <begin position="60"/>
        <end position="139"/>
    </location>
</feature>
<evidence type="ECO:0000256" key="3">
    <source>
        <dbReference type="ARBA" id="ARBA00023125"/>
    </source>
</evidence>
<feature type="compositionally biased region" description="Polar residues" evidence="9">
    <location>
        <begin position="1"/>
        <end position="21"/>
    </location>
</feature>
<dbReference type="SUPFAM" id="SSF47113">
    <property type="entry name" value="Histone-fold"/>
    <property type="match status" value="1"/>
</dbReference>
<dbReference type="CDD" id="cd22908">
    <property type="entry name" value="HFD_NFYC-like"/>
    <property type="match status" value="1"/>
</dbReference>
<dbReference type="Gene3D" id="1.10.20.10">
    <property type="entry name" value="Histone, subunit A"/>
    <property type="match status" value="1"/>
</dbReference>
<evidence type="ECO:0000256" key="9">
    <source>
        <dbReference type="SAM" id="MobiDB-lite"/>
    </source>
</evidence>
<comment type="caution">
    <text evidence="11">The sequence shown here is derived from an EMBL/GenBank/DDBJ whole genome shotgun (WGS) entry which is preliminary data.</text>
</comment>
<gene>
    <name evidence="11" type="ORF">CQW23_05133</name>
</gene>
<name>A0A2G2XGQ3_CAPBA</name>
<dbReference type="AlphaFoldDB" id="A0A2G2XGQ3"/>
<dbReference type="GO" id="GO:0006355">
    <property type="term" value="P:regulation of DNA-templated transcription"/>
    <property type="evidence" value="ECO:0007669"/>
    <property type="project" value="TreeGrafter"/>
</dbReference>
<organism evidence="11 12">
    <name type="scientific">Capsicum baccatum</name>
    <name type="common">Peruvian pepper</name>
    <dbReference type="NCBI Taxonomy" id="33114"/>
    <lineage>
        <taxon>Eukaryota</taxon>
        <taxon>Viridiplantae</taxon>
        <taxon>Streptophyta</taxon>
        <taxon>Embryophyta</taxon>
        <taxon>Tracheophyta</taxon>
        <taxon>Spermatophyta</taxon>
        <taxon>Magnoliopsida</taxon>
        <taxon>eudicotyledons</taxon>
        <taxon>Gunneridae</taxon>
        <taxon>Pentapetalae</taxon>
        <taxon>asterids</taxon>
        <taxon>lamiids</taxon>
        <taxon>Solanales</taxon>
        <taxon>Solanaceae</taxon>
        <taxon>Solanoideae</taxon>
        <taxon>Capsiceae</taxon>
        <taxon>Capsicum</taxon>
    </lineage>
</organism>
<sequence>MDFNSSSMELPKSSSALSSDMQRPVHMQKSMPSDKKIQQDEDERDPRFMLKEELSCFWKRQKEEILHSVLKRKHELPISRIRRAMKSNDQVKMVSAHSTVLLAKAIEMFILELTRRAWMQSEQEKRRTLKRCDIARAIRNEELFDFLSDIVPLQNYKVQEAANDGQGNELHPAHQMVKPNNNSVHAEANDGQGNEFRPTHQLVQPNNIPVQQQTNDGQGNMFDPAHQFVQPNNSPYQFQVKEAANGGQGNEFHPVYQMVQPNNIPASFTSTQGIPAPLMSPPLFNFSPEDEFIIDGFLMDYREGL</sequence>
<reference evidence="11 12" key="1">
    <citation type="journal article" date="2017" name="Genome Biol.">
        <title>New reference genome sequences of hot pepper reveal the massive evolution of plant disease-resistance genes by retroduplication.</title>
        <authorList>
            <person name="Kim S."/>
            <person name="Park J."/>
            <person name="Yeom S.I."/>
            <person name="Kim Y.M."/>
            <person name="Seo E."/>
            <person name="Kim K.T."/>
            <person name="Kim M.S."/>
            <person name="Lee J.M."/>
            <person name="Cheong K."/>
            <person name="Shin H.S."/>
            <person name="Kim S.B."/>
            <person name="Han K."/>
            <person name="Lee J."/>
            <person name="Park M."/>
            <person name="Lee H.A."/>
            <person name="Lee H.Y."/>
            <person name="Lee Y."/>
            <person name="Oh S."/>
            <person name="Lee J.H."/>
            <person name="Choi E."/>
            <person name="Choi E."/>
            <person name="Lee S.E."/>
            <person name="Jeon J."/>
            <person name="Kim H."/>
            <person name="Choi G."/>
            <person name="Song H."/>
            <person name="Lee J."/>
            <person name="Lee S.C."/>
            <person name="Kwon J.K."/>
            <person name="Lee H.Y."/>
            <person name="Koo N."/>
            <person name="Hong Y."/>
            <person name="Kim R.W."/>
            <person name="Kang W.H."/>
            <person name="Huh J.H."/>
            <person name="Kang B.C."/>
            <person name="Yang T.J."/>
            <person name="Lee Y.H."/>
            <person name="Bennetzen J.L."/>
            <person name="Choi D."/>
        </authorList>
    </citation>
    <scope>NUCLEOTIDE SEQUENCE [LARGE SCALE GENOMIC DNA]</scope>
    <source>
        <strain evidence="12">cv. PBC81</strain>
    </source>
</reference>
<keyword evidence="12" id="KW-1185">Reference proteome</keyword>
<dbReference type="Pfam" id="PF00125">
    <property type="entry name" value="Histone"/>
    <property type="match status" value="1"/>
</dbReference>
<keyword evidence="5" id="KW-0539">Nucleus</keyword>
<dbReference type="InterPro" id="IPR007125">
    <property type="entry name" value="H2A/H2B/H3"/>
</dbReference>
<evidence type="ECO:0000256" key="8">
    <source>
        <dbReference type="ARBA" id="ARBA00059992"/>
    </source>
</evidence>
<evidence type="ECO:0000256" key="5">
    <source>
        <dbReference type="ARBA" id="ARBA00023242"/>
    </source>
</evidence>
<keyword evidence="3" id="KW-0238">DNA-binding</keyword>
<accession>A0A2G2XGQ3</accession>
<comment type="subunit">
    <text evidence="6">Heterotrimeric transcription factor composed of three components, NF-YA, NF-YB and NF-YC. NF-YB and NF-YC must interact and dimerize for NF-YA association and DNA binding.</text>
</comment>
<dbReference type="PANTHER" id="PTHR10252:SF124">
    <property type="entry name" value="NUCLEAR TRANSCRIPTION FACTOR Y SUBUNIT C-10"/>
    <property type="match status" value="1"/>
</dbReference>
<dbReference type="EMBL" id="MLFT02000002">
    <property type="protein sequence ID" value="PHT56647.1"/>
    <property type="molecule type" value="Genomic_DNA"/>
</dbReference>
<proteinExistence type="inferred from homology"/>
<dbReference type="OrthoDB" id="1272441at2759"/>
<dbReference type="Proteomes" id="UP000224567">
    <property type="component" value="Unassembled WGS sequence"/>
</dbReference>
<dbReference type="FunFam" id="1.10.20.10:FF:000062">
    <property type="entry name" value="Nuclear transcription factor Y subunit C"/>
    <property type="match status" value="1"/>
</dbReference>
<dbReference type="GO" id="GO:0000976">
    <property type="term" value="F:transcription cis-regulatory region binding"/>
    <property type="evidence" value="ECO:0007669"/>
    <property type="project" value="TreeGrafter"/>
</dbReference>
<reference evidence="12" key="2">
    <citation type="journal article" date="2017" name="J. Anim. Genet.">
        <title>Multiple reference genome sequences of hot pepper reveal the massive evolution of plant disease resistance genes by retroduplication.</title>
        <authorList>
            <person name="Kim S."/>
            <person name="Park J."/>
            <person name="Yeom S.-I."/>
            <person name="Kim Y.-M."/>
            <person name="Seo E."/>
            <person name="Kim K.-T."/>
            <person name="Kim M.-S."/>
            <person name="Lee J.M."/>
            <person name="Cheong K."/>
            <person name="Shin H.-S."/>
            <person name="Kim S.-B."/>
            <person name="Han K."/>
            <person name="Lee J."/>
            <person name="Park M."/>
            <person name="Lee H.-A."/>
            <person name="Lee H.-Y."/>
            <person name="Lee Y."/>
            <person name="Oh S."/>
            <person name="Lee J.H."/>
            <person name="Choi E."/>
            <person name="Choi E."/>
            <person name="Lee S.E."/>
            <person name="Jeon J."/>
            <person name="Kim H."/>
            <person name="Choi G."/>
            <person name="Song H."/>
            <person name="Lee J."/>
            <person name="Lee S.-C."/>
            <person name="Kwon J.-K."/>
            <person name="Lee H.-Y."/>
            <person name="Koo N."/>
            <person name="Hong Y."/>
            <person name="Kim R.W."/>
            <person name="Kang W.-H."/>
            <person name="Huh J.H."/>
            <person name="Kang B.-C."/>
            <person name="Yang T.-J."/>
            <person name="Lee Y.-H."/>
            <person name="Bennetzen J.L."/>
            <person name="Choi D."/>
        </authorList>
    </citation>
    <scope>NUCLEOTIDE SEQUENCE [LARGE SCALE GENOMIC DNA]</scope>
    <source>
        <strain evidence="12">cv. PBC81</strain>
    </source>
</reference>